<proteinExistence type="predicted"/>
<feature type="non-terminal residue" evidence="1">
    <location>
        <position position="1"/>
    </location>
</feature>
<name>A0AAD8API0_BIOPF</name>
<reference evidence="1" key="2">
    <citation type="submission" date="2023-04" db="EMBL/GenBank/DDBJ databases">
        <authorList>
            <person name="Bu L."/>
            <person name="Lu L."/>
            <person name="Laidemitt M.R."/>
            <person name="Zhang S.M."/>
            <person name="Mutuku M."/>
            <person name="Mkoji G."/>
            <person name="Steinauer M."/>
            <person name="Loker E.S."/>
        </authorList>
    </citation>
    <scope>NUCLEOTIDE SEQUENCE</scope>
    <source>
        <strain evidence="1">KasaAsao</strain>
        <tissue evidence="1">Whole Snail</tissue>
    </source>
</reference>
<gene>
    <name evidence="1" type="ORF">Bpfe_030611</name>
</gene>
<organism evidence="1 2">
    <name type="scientific">Biomphalaria pfeifferi</name>
    <name type="common">Bloodfluke planorb</name>
    <name type="synonym">Freshwater snail</name>
    <dbReference type="NCBI Taxonomy" id="112525"/>
    <lineage>
        <taxon>Eukaryota</taxon>
        <taxon>Metazoa</taxon>
        <taxon>Spiralia</taxon>
        <taxon>Lophotrochozoa</taxon>
        <taxon>Mollusca</taxon>
        <taxon>Gastropoda</taxon>
        <taxon>Heterobranchia</taxon>
        <taxon>Euthyneura</taxon>
        <taxon>Panpulmonata</taxon>
        <taxon>Hygrophila</taxon>
        <taxon>Lymnaeoidea</taxon>
        <taxon>Planorbidae</taxon>
        <taxon>Biomphalaria</taxon>
    </lineage>
</organism>
<accession>A0AAD8API0</accession>
<sequence>MLGDNDFDSEDGACSSGGDADFHRAGEGVVGDVSYVDCVVDGDGSGDGGSGVVRDDVDSSDGVAGAVGLGDVLLIVGVIGDDVADNDVAVNVVSGNAVACASGAGNDVAGRDGSGDGGGGDAGNDIASGVFSEGVRVCGGDDAGAGGANDGGILVS</sequence>
<protein>
    <submittedName>
        <fullName evidence="1">Uncharacterized protein</fullName>
    </submittedName>
</protein>
<dbReference type="EMBL" id="JASAOG010000372">
    <property type="protein sequence ID" value="KAK0039958.1"/>
    <property type="molecule type" value="Genomic_DNA"/>
</dbReference>
<evidence type="ECO:0000313" key="1">
    <source>
        <dbReference type="EMBL" id="KAK0039958.1"/>
    </source>
</evidence>
<reference evidence="1" key="1">
    <citation type="journal article" date="2023" name="PLoS Negl. Trop. Dis.">
        <title>A genome sequence for Biomphalaria pfeifferi, the major vector snail for the human-infecting parasite Schistosoma mansoni.</title>
        <authorList>
            <person name="Bu L."/>
            <person name="Lu L."/>
            <person name="Laidemitt M.R."/>
            <person name="Zhang S.M."/>
            <person name="Mutuku M."/>
            <person name="Mkoji G."/>
            <person name="Steinauer M."/>
            <person name="Loker E.S."/>
        </authorList>
    </citation>
    <scope>NUCLEOTIDE SEQUENCE</scope>
    <source>
        <strain evidence="1">KasaAsao</strain>
    </source>
</reference>
<comment type="caution">
    <text evidence="1">The sequence shown here is derived from an EMBL/GenBank/DDBJ whole genome shotgun (WGS) entry which is preliminary data.</text>
</comment>
<evidence type="ECO:0000313" key="2">
    <source>
        <dbReference type="Proteomes" id="UP001233172"/>
    </source>
</evidence>
<dbReference type="Proteomes" id="UP001233172">
    <property type="component" value="Unassembled WGS sequence"/>
</dbReference>
<dbReference type="AlphaFoldDB" id="A0AAD8API0"/>
<keyword evidence="2" id="KW-1185">Reference proteome</keyword>